<organism evidence="1 2">
    <name type="scientific">Candidatus Onthenecus intestinigallinarum</name>
    <dbReference type="NCBI Taxonomy" id="2840875"/>
    <lineage>
        <taxon>Bacteria</taxon>
        <taxon>Bacillati</taxon>
        <taxon>Bacillota</taxon>
        <taxon>Clostridia</taxon>
        <taxon>Eubacteriales</taxon>
        <taxon>Candidatus Onthenecus</taxon>
    </lineage>
</organism>
<dbReference type="InterPro" id="IPR036291">
    <property type="entry name" value="NAD(P)-bd_dom_sf"/>
</dbReference>
<sequence>MRAVLEETFCGLRALVIGGDDQPALWMRALLDALGARTAREPGSALLDPVDVCAALARERPQAIIWASRPPRDKRLDMAEWVRCAQTLVNEAREAGVRLIVRCSDVWVYSAAPPAFPPDQEDATGGLSVDGLCESLVQQVLLAASRGLLGDPVCAVCARHLPLLYGAAGGPLDEWARTLRAGEPLHVGGGGCAAVFMHPLDAYAGALTAAAMVLRHGDAYAGAWNFSAPAQCVLSRRGAARALHQALGSTSDVTEDALPLYAHPQTLCDRPARERLGWRAVWSGEEALAQYAAYRPGLERAQAEAFLRAMDEMER</sequence>
<gene>
    <name evidence="1" type="ORF">IAB73_04365</name>
</gene>
<accession>A0A9D0ZBC8</accession>
<reference evidence="1" key="2">
    <citation type="journal article" date="2021" name="PeerJ">
        <title>Extensive microbial diversity within the chicken gut microbiome revealed by metagenomics and culture.</title>
        <authorList>
            <person name="Gilroy R."/>
            <person name="Ravi A."/>
            <person name="Getino M."/>
            <person name="Pursley I."/>
            <person name="Horton D.L."/>
            <person name="Alikhan N.F."/>
            <person name="Baker D."/>
            <person name="Gharbi K."/>
            <person name="Hall N."/>
            <person name="Watson M."/>
            <person name="Adriaenssens E.M."/>
            <person name="Foster-Nyarko E."/>
            <person name="Jarju S."/>
            <person name="Secka A."/>
            <person name="Antonio M."/>
            <person name="Oren A."/>
            <person name="Chaudhuri R.R."/>
            <person name="La Ragione R."/>
            <person name="Hildebrand F."/>
            <person name="Pallen M.J."/>
        </authorList>
    </citation>
    <scope>NUCLEOTIDE SEQUENCE</scope>
    <source>
        <strain evidence="1">ChiSxjej2B14-6234</strain>
    </source>
</reference>
<dbReference type="EMBL" id="DVFJ01000011">
    <property type="protein sequence ID" value="HIQ71430.1"/>
    <property type="molecule type" value="Genomic_DNA"/>
</dbReference>
<protein>
    <submittedName>
        <fullName evidence="1">Uncharacterized protein</fullName>
    </submittedName>
</protein>
<comment type="caution">
    <text evidence="1">The sequence shown here is derived from an EMBL/GenBank/DDBJ whole genome shotgun (WGS) entry which is preliminary data.</text>
</comment>
<name>A0A9D0ZBC8_9FIRM</name>
<dbReference type="AlphaFoldDB" id="A0A9D0ZBC8"/>
<reference evidence="1" key="1">
    <citation type="submission" date="2020-10" db="EMBL/GenBank/DDBJ databases">
        <authorList>
            <person name="Gilroy R."/>
        </authorList>
    </citation>
    <scope>NUCLEOTIDE SEQUENCE</scope>
    <source>
        <strain evidence="1">ChiSxjej2B14-6234</strain>
    </source>
</reference>
<dbReference type="Proteomes" id="UP000886887">
    <property type="component" value="Unassembled WGS sequence"/>
</dbReference>
<proteinExistence type="predicted"/>
<dbReference type="SUPFAM" id="SSF51735">
    <property type="entry name" value="NAD(P)-binding Rossmann-fold domains"/>
    <property type="match status" value="1"/>
</dbReference>
<evidence type="ECO:0000313" key="2">
    <source>
        <dbReference type="Proteomes" id="UP000886887"/>
    </source>
</evidence>
<evidence type="ECO:0000313" key="1">
    <source>
        <dbReference type="EMBL" id="HIQ71430.1"/>
    </source>
</evidence>
<dbReference type="Gene3D" id="3.40.50.720">
    <property type="entry name" value="NAD(P)-binding Rossmann-like Domain"/>
    <property type="match status" value="1"/>
</dbReference>